<feature type="region of interest" description="Disordered" evidence="1">
    <location>
        <begin position="136"/>
        <end position="155"/>
    </location>
</feature>
<evidence type="ECO:0000313" key="2">
    <source>
        <dbReference type="EMBL" id="OEU17451.1"/>
    </source>
</evidence>
<feature type="region of interest" description="Disordered" evidence="1">
    <location>
        <begin position="1"/>
        <end position="87"/>
    </location>
</feature>
<protein>
    <submittedName>
        <fullName evidence="2">Uncharacterized protein</fullName>
    </submittedName>
</protein>
<dbReference type="Proteomes" id="UP000095751">
    <property type="component" value="Unassembled WGS sequence"/>
</dbReference>
<sequence>MTSRRNQQQQSSRHYSSTSSSDKRRRQEQNDNNNAPRKNNNNEEQNPSVNHNQQQEQQTTKKKKNDDESQRQQQQQHRREATTDAAPMYITIGPQCCGKSTFLRNLNGGKIKDISLDDQQDVYVPIATDLFLHAYDDNNENDNENENDNKDKNTKELQHVYQGKSLLTRIRDNVELILILRRWNLDSTAIDFEQRILKYYRERNLSTTVAQALVVAIEDFLSTTTTTTTTTNTKPPEMPRETDVFILESLFKPHPETRQSAIQTSYDELRKTPKHIPIAWGNTNAKAKDYERALEIAHQTRRPVKFILCHPEYSDRNDGELLTLPWVPLDELLKRNLYRLQSQGRYIPAFAIADCCQRVTAMYCTMI</sequence>
<accession>A0A1E7FGY7</accession>
<keyword evidence="3" id="KW-1185">Reference proteome</keyword>
<dbReference type="InterPro" id="IPR027417">
    <property type="entry name" value="P-loop_NTPase"/>
</dbReference>
<feature type="compositionally biased region" description="Low complexity" evidence="1">
    <location>
        <begin position="1"/>
        <end position="20"/>
    </location>
</feature>
<dbReference type="Gene3D" id="3.40.50.300">
    <property type="entry name" value="P-loop containing nucleotide triphosphate hydrolases"/>
    <property type="match status" value="1"/>
</dbReference>
<organism evidence="2 3">
    <name type="scientific">Fragilariopsis cylindrus CCMP1102</name>
    <dbReference type="NCBI Taxonomy" id="635003"/>
    <lineage>
        <taxon>Eukaryota</taxon>
        <taxon>Sar</taxon>
        <taxon>Stramenopiles</taxon>
        <taxon>Ochrophyta</taxon>
        <taxon>Bacillariophyta</taxon>
        <taxon>Bacillariophyceae</taxon>
        <taxon>Bacillariophycidae</taxon>
        <taxon>Bacillariales</taxon>
        <taxon>Bacillariaceae</taxon>
        <taxon>Fragilariopsis</taxon>
    </lineage>
</organism>
<dbReference type="InParanoid" id="A0A1E7FGY7"/>
<feature type="compositionally biased region" description="Acidic residues" evidence="1">
    <location>
        <begin position="137"/>
        <end position="146"/>
    </location>
</feature>
<feature type="compositionally biased region" description="Low complexity" evidence="1">
    <location>
        <begin position="30"/>
        <end position="58"/>
    </location>
</feature>
<dbReference type="AlphaFoldDB" id="A0A1E7FGY7"/>
<reference evidence="2 3" key="1">
    <citation type="submission" date="2016-09" db="EMBL/GenBank/DDBJ databases">
        <title>Extensive genetic diversity and differential bi-allelic expression allows diatom success in the polar Southern Ocean.</title>
        <authorList>
            <consortium name="DOE Joint Genome Institute"/>
            <person name="Mock T."/>
            <person name="Otillar R.P."/>
            <person name="Strauss J."/>
            <person name="Dupont C."/>
            <person name="Frickenhaus S."/>
            <person name="Maumus F."/>
            <person name="Mcmullan M."/>
            <person name="Sanges R."/>
            <person name="Schmutz J."/>
            <person name="Toseland A."/>
            <person name="Valas R."/>
            <person name="Veluchamy A."/>
            <person name="Ward B.J."/>
            <person name="Allen A."/>
            <person name="Barry K."/>
            <person name="Falciatore A."/>
            <person name="Ferrante M."/>
            <person name="Fortunato A.E."/>
            <person name="Gloeckner G."/>
            <person name="Gruber A."/>
            <person name="Hipkin R."/>
            <person name="Janech M."/>
            <person name="Kroth P."/>
            <person name="Leese F."/>
            <person name="Lindquist E."/>
            <person name="Lyon B.R."/>
            <person name="Martin J."/>
            <person name="Mayer C."/>
            <person name="Parker M."/>
            <person name="Quesneville H."/>
            <person name="Raymond J."/>
            <person name="Uhlig C."/>
            <person name="Valentin K.U."/>
            <person name="Worden A.Z."/>
            <person name="Armbrust E.V."/>
            <person name="Bowler C."/>
            <person name="Green B."/>
            <person name="Moulton V."/>
            <person name="Van Oosterhout C."/>
            <person name="Grigoriev I."/>
        </authorList>
    </citation>
    <scope>NUCLEOTIDE SEQUENCE [LARGE SCALE GENOMIC DNA]</scope>
    <source>
        <strain evidence="2 3">CCMP1102</strain>
    </source>
</reference>
<gene>
    <name evidence="2" type="ORF">FRACYDRAFT_237869</name>
</gene>
<proteinExistence type="predicted"/>
<dbReference type="OrthoDB" id="48357at2759"/>
<evidence type="ECO:0000313" key="3">
    <source>
        <dbReference type="Proteomes" id="UP000095751"/>
    </source>
</evidence>
<dbReference type="EMBL" id="KV784357">
    <property type="protein sequence ID" value="OEU17451.1"/>
    <property type="molecule type" value="Genomic_DNA"/>
</dbReference>
<dbReference type="KEGG" id="fcy:FRACYDRAFT_237869"/>
<name>A0A1E7FGY7_9STRA</name>
<evidence type="ECO:0000256" key="1">
    <source>
        <dbReference type="SAM" id="MobiDB-lite"/>
    </source>
</evidence>